<dbReference type="Proteomes" id="UP000012249">
    <property type="component" value="Unassembled WGS sequence"/>
</dbReference>
<feature type="domain" description="Glycosyl transferase family 51" evidence="3">
    <location>
        <begin position="51"/>
        <end position="209"/>
    </location>
</feature>
<dbReference type="GO" id="GO:0008955">
    <property type="term" value="F:peptidoglycan glycosyltransferase activity"/>
    <property type="evidence" value="ECO:0007669"/>
    <property type="project" value="TreeGrafter"/>
</dbReference>
<dbReference type="Pfam" id="PF00912">
    <property type="entry name" value="Transgly"/>
    <property type="match status" value="1"/>
</dbReference>
<dbReference type="GO" id="GO:0030288">
    <property type="term" value="C:outer membrane-bounded periplasmic space"/>
    <property type="evidence" value="ECO:0007669"/>
    <property type="project" value="TreeGrafter"/>
</dbReference>
<dbReference type="InterPro" id="IPR001264">
    <property type="entry name" value="Glyco_trans_51"/>
</dbReference>
<name>N1U3S6_9LEPT</name>
<evidence type="ECO:0000256" key="2">
    <source>
        <dbReference type="ARBA" id="ARBA00022679"/>
    </source>
</evidence>
<comment type="caution">
    <text evidence="4">The sequence shown here is derived from an EMBL/GenBank/DDBJ whole genome shotgun (WGS) entry which is preliminary data.</text>
</comment>
<dbReference type="AlphaFoldDB" id="N1U3S6"/>
<dbReference type="InterPro" id="IPR023346">
    <property type="entry name" value="Lysozyme-like_dom_sf"/>
</dbReference>
<proteinExistence type="predicted"/>
<dbReference type="InterPro" id="IPR050396">
    <property type="entry name" value="Glycosyltr_51/Transpeptidase"/>
</dbReference>
<protein>
    <submittedName>
        <fullName evidence="4">Transglycosylase</fullName>
    </submittedName>
</protein>
<accession>N1U3S6</accession>
<dbReference type="InterPro" id="IPR036950">
    <property type="entry name" value="PBP_transglycosylase"/>
</dbReference>
<dbReference type="PANTHER" id="PTHR32282">
    <property type="entry name" value="BINDING PROTEIN TRANSPEPTIDASE, PUTATIVE-RELATED"/>
    <property type="match status" value="1"/>
</dbReference>
<reference evidence="4 5" key="1">
    <citation type="submission" date="2013-02" db="EMBL/GenBank/DDBJ databases">
        <authorList>
            <person name="Harkins D.M."/>
            <person name="Durkin A.S."/>
            <person name="Brinkac L.M."/>
            <person name="Haft D.H."/>
            <person name="Selengut J.D."/>
            <person name="Sanka R."/>
            <person name="DePew J."/>
            <person name="Purushe J."/>
            <person name="Haake D.A."/>
            <person name="Matsunaga J."/>
            <person name="Vinetz J.M."/>
            <person name="Sutton G.G."/>
            <person name="Nierman W.C."/>
            <person name="Fouts D.E."/>
        </authorList>
    </citation>
    <scope>NUCLEOTIDE SEQUENCE [LARGE SCALE GENOMIC DNA]</scope>
    <source>
        <strain evidence="4 5">Ecochallenge</strain>
    </source>
</reference>
<dbReference type="EMBL" id="AHMI02000290">
    <property type="protein sequence ID" value="EMY12559.1"/>
    <property type="molecule type" value="Genomic_DNA"/>
</dbReference>
<dbReference type="PANTHER" id="PTHR32282:SF15">
    <property type="entry name" value="PENICILLIN-BINDING PROTEIN 1C"/>
    <property type="match status" value="1"/>
</dbReference>
<keyword evidence="2" id="KW-0808">Transferase</keyword>
<dbReference type="GO" id="GO:0009252">
    <property type="term" value="P:peptidoglycan biosynthetic process"/>
    <property type="evidence" value="ECO:0007669"/>
    <property type="project" value="TreeGrafter"/>
</dbReference>
<evidence type="ECO:0000313" key="5">
    <source>
        <dbReference type="Proteomes" id="UP000012249"/>
    </source>
</evidence>
<evidence type="ECO:0000259" key="3">
    <source>
        <dbReference type="Pfam" id="PF00912"/>
    </source>
</evidence>
<evidence type="ECO:0000256" key="1">
    <source>
        <dbReference type="ARBA" id="ARBA00004752"/>
    </source>
</evidence>
<evidence type="ECO:0000313" key="4">
    <source>
        <dbReference type="EMBL" id="EMY12559.1"/>
    </source>
</evidence>
<comment type="pathway">
    <text evidence="1">Cell wall biogenesis; peptidoglycan biosynthesis.</text>
</comment>
<gene>
    <name evidence="4" type="ORF">LEP1GSC043_3233</name>
</gene>
<dbReference type="Gene3D" id="1.10.3810.10">
    <property type="entry name" value="Biosynthetic peptidoglycan transglycosylase-like"/>
    <property type="match status" value="1"/>
</dbReference>
<organism evidence="4 5">
    <name type="scientific">Leptospira weilii str. Ecochallenge</name>
    <dbReference type="NCBI Taxonomy" id="1049986"/>
    <lineage>
        <taxon>Bacteria</taxon>
        <taxon>Pseudomonadati</taxon>
        <taxon>Spirochaetota</taxon>
        <taxon>Spirochaetia</taxon>
        <taxon>Leptospirales</taxon>
        <taxon>Leptospiraceae</taxon>
        <taxon>Leptospira</taxon>
    </lineage>
</organism>
<dbReference type="SUPFAM" id="SSF53955">
    <property type="entry name" value="Lysozyme-like"/>
    <property type="match status" value="1"/>
</dbReference>
<sequence length="237" mass="26962">MYKKNISVFLFIGIFFYSNVVFSEGIYSYREIRDSYHPSDGTILDLHGRFLQTIRLNVRERKLAWTEEGEIPETLLLALFAQEDKRFFEHSGVDLLAILGAMKDRVLGNSKRGASTLSMQLAGIFLGSKPGRRNIFDKWEQMRFAQKIEQTWSKNEIITGYLNLIQFRGEHKGLRAASRGLFQKEPSALSDAESVLLVAMLPFPGASSSALVKRSCALAKKFKERNFAIFLKVRLIG</sequence>